<evidence type="ECO:0000256" key="6">
    <source>
        <dbReference type="SAM" id="Phobius"/>
    </source>
</evidence>
<organism evidence="8 9">
    <name type="scientific">Ramazzottius varieornatus</name>
    <name type="common">Water bear</name>
    <name type="synonym">Tardigrade</name>
    <dbReference type="NCBI Taxonomy" id="947166"/>
    <lineage>
        <taxon>Eukaryota</taxon>
        <taxon>Metazoa</taxon>
        <taxon>Ecdysozoa</taxon>
        <taxon>Tardigrada</taxon>
        <taxon>Eutardigrada</taxon>
        <taxon>Parachela</taxon>
        <taxon>Hypsibioidea</taxon>
        <taxon>Ramazzottiidae</taxon>
        <taxon>Ramazzottius</taxon>
    </lineage>
</organism>
<dbReference type="InterPro" id="IPR050578">
    <property type="entry name" value="MARVEL-CKLF_proteins"/>
</dbReference>
<dbReference type="PANTHER" id="PTHR22776">
    <property type="entry name" value="MARVEL-CONTAINING POTENTIAL LIPID RAFT-ASSOCIATED PROTEIN"/>
    <property type="match status" value="1"/>
</dbReference>
<dbReference type="InterPro" id="IPR008253">
    <property type="entry name" value="Marvel"/>
</dbReference>
<comment type="subcellular location">
    <subcellularLocation>
        <location evidence="1">Membrane</location>
        <topology evidence="1">Multi-pass membrane protein</topology>
    </subcellularLocation>
</comment>
<keyword evidence="4 5" id="KW-0472">Membrane</keyword>
<dbReference type="AlphaFoldDB" id="A0A1D1W1Z6"/>
<dbReference type="PROSITE" id="PS51225">
    <property type="entry name" value="MARVEL"/>
    <property type="match status" value="1"/>
</dbReference>
<protein>
    <recommendedName>
        <fullName evidence="7">MARVEL domain-containing protein</fullName>
    </recommendedName>
</protein>
<comment type="caution">
    <text evidence="8">The sequence shown here is derived from an EMBL/GenBank/DDBJ whole genome shotgun (WGS) entry which is preliminary data.</text>
</comment>
<name>A0A1D1W1Z6_RAMVA</name>
<keyword evidence="3 6" id="KW-1133">Transmembrane helix</keyword>
<keyword evidence="2 5" id="KW-0812">Transmembrane</keyword>
<evidence type="ECO:0000259" key="7">
    <source>
        <dbReference type="PROSITE" id="PS51225"/>
    </source>
</evidence>
<feature type="transmembrane region" description="Helical" evidence="6">
    <location>
        <begin position="114"/>
        <end position="131"/>
    </location>
</feature>
<feature type="transmembrane region" description="Helical" evidence="6">
    <location>
        <begin position="21"/>
        <end position="45"/>
    </location>
</feature>
<evidence type="ECO:0000256" key="5">
    <source>
        <dbReference type="PROSITE-ProRule" id="PRU00581"/>
    </source>
</evidence>
<dbReference type="Proteomes" id="UP000186922">
    <property type="component" value="Unassembled WGS sequence"/>
</dbReference>
<sequence length="165" mass="18264">MGLVFSRGVGQPRFNPGYLKGLGGVLKVLEVVFALIAFILAFSGYFNYGYFFNSAGWVKFATGVAWISSFLWLIMYMCNMYPWLLYEAIFDFILAAMLLIAGAVMIRGADFDSTRGACVFFCWAAMIVYIIDGIYNLRLRRSGVTNASIGSGNVVTTTQTTVIKT</sequence>
<gene>
    <name evidence="8" type="primary">RvY_17401-1</name>
    <name evidence="8" type="synonym">RvY_17401.1</name>
    <name evidence="8" type="ORF">RvY_17401</name>
</gene>
<keyword evidence="9" id="KW-1185">Reference proteome</keyword>
<feature type="transmembrane region" description="Helical" evidence="6">
    <location>
        <begin position="57"/>
        <end position="76"/>
    </location>
</feature>
<reference evidence="8 9" key="1">
    <citation type="journal article" date="2016" name="Nat. Commun.">
        <title>Extremotolerant tardigrade genome and improved radiotolerance of human cultured cells by tardigrade-unique protein.</title>
        <authorList>
            <person name="Hashimoto T."/>
            <person name="Horikawa D.D."/>
            <person name="Saito Y."/>
            <person name="Kuwahara H."/>
            <person name="Kozuka-Hata H."/>
            <person name="Shin-I T."/>
            <person name="Minakuchi Y."/>
            <person name="Ohishi K."/>
            <person name="Motoyama A."/>
            <person name="Aizu T."/>
            <person name="Enomoto A."/>
            <person name="Kondo K."/>
            <person name="Tanaka S."/>
            <person name="Hara Y."/>
            <person name="Koshikawa S."/>
            <person name="Sagara H."/>
            <person name="Miura T."/>
            <person name="Yokobori S."/>
            <person name="Miyagawa K."/>
            <person name="Suzuki Y."/>
            <person name="Kubo T."/>
            <person name="Oyama M."/>
            <person name="Kohara Y."/>
            <person name="Fujiyama A."/>
            <person name="Arakawa K."/>
            <person name="Katayama T."/>
            <person name="Toyoda A."/>
            <person name="Kunieda T."/>
        </authorList>
    </citation>
    <scope>NUCLEOTIDE SEQUENCE [LARGE SCALE GENOMIC DNA]</scope>
    <source>
        <strain evidence="8 9">YOKOZUNA-1</strain>
    </source>
</reference>
<evidence type="ECO:0000256" key="2">
    <source>
        <dbReference type="ARBA" id="ARBA00022692"/>
    </source>
</evidence>
<accession>A0A1D1W1Z6</accession>
<dbReference type="GO" id="GO:0016020">
    <property type="term" value="C:membrane"/>
    <property type="evidence" value="ECO:0007669"/>
    <property type="project" value="UniProtKB-SubCell"/>
</dbReference>
<feature type="transmembrane region" description="Helical" evidence="6">
    <location>
        <begin position="88"/>
        <end position="108"/>
    </location>
</feature>
<dbReference type="PANTHER" id="PTHR22776:SF49">
    <property type="entry name" value="MARVEL DOMAIN-CONTAINING PROTEIN"/>
    <property type="match status" value="1"/>
</dbReference>
<evidence type="ECO:0000256" key="3">
    <source>
        <dbReference type="ARBA" id="ARBA00022989"/>
    </source>
</evidence>
<dbReference type="EMBL" id="BDGG01000015">
    <property type="protein sequence ID" value="GAV07582.1"/>
    <property type="molecule type" value="Genomic_DNA"/>
</dbReference>
<evidence type="ECO:0000313" key="8">
    <source>
        <dbReference type="EMBL" id="GAV07582.1"/>
    </source>
</evidence>
<proteinExistence type="predicted"/>
<evidence type="ECO:0000313" key="9">
    <source>
        <dbReference type="Proteomes" id="UP000186922"/>
    </source>
</evidence>
<feature type="domain" description="MARVEL" evidence="7">
    <location>
        <begin position="18"/>
        <end position="141"/>
    </location>
</feature>
<evidence type="ECO:0000256" key="1">
    <source>
        <dbReference type="ARBA" id="ARBA00004141"/>
    </source>
</evidence>
<dbReference type="OrthoDB" id="10028364at2759"/>
<evidence type="ECO:0000256" key="4">
    <source>
        <dbReference type="ARBA" id="ARBA00023136"/>
    </source>
</evidence>